<dbReference type="GO" id="GO:0032958">
    <property type="term" value="P:inositol phosphate biosynthetic process"/>
    <property type="evidence" value="ECO:0007669"/>
    <property type="project" value="InterPro"/>
</dbReference>
<organism evidence="6 7">
    <name type="scientific">Rhynocoris fuscipes</name>
    <dbReference type="NCBI Taxonomy" id="488301"/>
    <lineage>
        <taxon>Eukaryota</taxon>
        <taxon>Metazoa</taxon>
        <taxon>Ecdysozoa</taxon>
        <taxon>Arthropoda</taxon>
        <taxon>Hexapoda</taxon>
        <taxon>Insecta</taxon>
        <taxon>Pterygota</taxon>
        <taxon>Neoptera</taxon>
        <taxon>Paraneoptera</taxon>
        <taxon>Hemiptera</taxon>
        <taxon>Heteroptera</taxon>
        <taxon>Panheteroptera</taxon>
        <taxon>Cimicomorpha</taxon>
        <taxon>Reduviidae</taxon>
        <taxon>Harpactorinae</taxon>
        <taxon>Harpactorini</taxon>
        <taxon>Rhynocoris</taxon>
    </lineage>
</organism>
<dbReference type="SUPFAM" id="SSF56104">
    <property type="entry name" value="SAICAR synthase-like"/>
    <property type="match status" value="1"/>
</dbReference>
<feature type="region of interest" description="Disordered" evidence="5">
    <location>
        <begin position="494"/>
        <end position="525"/>
    </location>
</feature>
<dbReference type="EC" id="2.7.-.-" evidence="4"/>
<dbReference type="Pfam" id="PF03770">
    <property type="entry name" value="IPK"/>
    <property type="match status" value="1"/>
</dbReference>
<gene>
    <name evidence="6" type="ORF">O3M35_012479</name>
</gene>
<feature type="compositionally biased region" description="Polar residues" evidence="5">
    <location>
        <begin position="409"/>
        <end position="424"/>
    </location>
</feature>
<keyword evidence="7" id="KW-1185">Reference proteome</keyword>
<dbReference type="PANTHER" id="PTHR12400">
    <property type="entry name" value="INOSITOL POLYPHOSPHATE KINASE"/>
    <property type="match status" value="1"/>
</dbReference>
<comment type="caution">
    <text evidence="6">The sequence shown here is derived from an EMBL/GenBank/DDBJ whole genome shotgun (WGS) entry which is preliminary data.</text>
</comment>
<dbReference type="EMBL" id="JAPXFL010000009">
    <property type="protein sequence ID" value="KAK9501820.1"/>
    <property type="molecule type" value="Genomic_DNA"/>
</dbReference>
<evidence type="ECO:0000256" key="3">
    <source>
        <dbReference type="ARBA" id="ARBA00022777"/>
    </source>
</evidence>
<dbReference type="Proteomes" id="UP001461498">
    <property type="component" value="Unassembled WGS sequence"/>
</dbReference>
<keyword evidence="2 4" id="KW-0808">Transferase</keyword>
<evidence type="ECO:0000313" key="6">
    <source>
        <dbReference type="EMBL" id="KAK9501820.1"/>
    </source>
</evidence>
<dbReference type="GO" id="GO:0046854">
    <property type="term" value="P:phosphatidylinositol phosphate biosynthetic process"/>
    <property type="evidence" value="ECO:0007669"/>
    <property type="project" value="TreeGrafter"/>
</dbReference>
<comment type="similarity">
    <text evidence="1 4">Belongs to the inositol phosphokinase (IPK) family.</text>
</comment>
<keyword evidence="3 4" id="KW-0418">Kinase</keyword>
<evidence type="ECO:0000313" key="7">
    <source>
        <dbReference type="Proteomes" id="UP001461498"/>
    </source>
</evidence>
<evidence type="ECO:0000256" key="1">
    <source>
        <dbReference type="ARBA" id="ARBA00007374"/>
    </source>
</evidence>
<evidence type="ECO:0000256" key="4">
    <source>
        <dbReference type="RuleBase" id="RU363090"/>
    </source>
</evidence>
<sequence length="554" mass="60987">MVYLPGEWGMGELEKRRIASVQDQLLDDTEVALLPLNNQVGGHTRLLLLDEGTICKPLNRRELEFYQNIPAEIKVFVPKYKGIMQGSGDVKLDKRYSPSFRDDTTSCRPTKRKRDDILRMKIRRNKSANEVIKNGSQYLESSSKPYFLLLENITSRYRRPCILDLKMGTRQHGDDASAEKRSKQMAKCAASTSASLGVRLCGMQVYQADSDRYIRRDKYWGRELDEEGFKGALYKFFHNGYSLNKIAISKVLSRLDKLRAVIEKQSSYRFYSCSLLITYEGSIGSEFNSTCAIDIPSPSAGRHSIMETSSAKGFVPISEETMDVTALSGSSRSHSECCGEDEWGEDNSSADNSTSSTNSSQSSSCGVNGGPSEEEEEASSSSVSTFDLLTLHPPPGSNNQRNNRHQHNTRCTGVNNTVVGGDNPSSIGTSLLRTGNDLISGTINNSTSGNFDKINKHGSSNDVVIDPEVDVRMIDFAHTTFSIKTTNTITCTSSATSMTTSSSSSTTTTLQYHQQQSTKSSSTIGTTMHYGPDGGFLTGLNSLDRLLTQILTEN</sequence>
<dbReference type="GO" id="GO:0005634">
    <property type="term" value="C:nucleus"/>
    <property type="evidence" value="ECO:0007669"/>
    <property type="project" value="TreeGrafter"/>
</dbReference>
<reference evidence="6 7" key="1">
    <citation type="submission" date="2022-12" db="EMBL/GenBank/DDBJ databases">
        <title>Chromosome-level genome assembly of true bugs.</title>
        <authorList>
            <person name="Ma L."/>
            <person name="Li H."/>
        </authorList>
    </citation>
    <scope>NUCLEOTIDE SEQUENCE [LARGE SCALE GENOMIC DNA]</scope>
    <source>
        <strain evidence="6">Lab_2022b</strain>
    </source>
</reference>
<feature type="region of interest" description="Disordered" evidence="5">
    <location>
        <begin position="325"/>
        <end position="424"/>
    </location>
</feature>
<feature type="compositionally biased region" description="Low complexity" evidence="5">
    <location>
        <begin position="494"/>
        <end position="518"/>
    </location>
</feature>
<dbReference type="GO" id="GO:0000828">
    <property type="term" value="F:inositol hexakisphosphate kinase activity"/>
    <property type="evidence" value="ECO:0007669"/>
    <property type="project" value="TreeGrafter"/>
</dbReference>
<evidence type="ECO:0000256" key="5">
    <source>
        <dbReference type="SAM" id="MobiDB-lite"/>
    </source>
</evidence>
<dbReference type="InterPro" id="IPR005522">
    <property type="entry name" value="IPK"/>
</dbReference>
<accession>A0AAW1CWD6</accession>
<dbReference type="InterPro" id="IPR038286">
    <property type="entry name" value="IPK_sf"/>
</dbReference>
<feature type="compositionally biased region" description="Low complexity" evidence="5">
    <location>
        <begin position="346"/>
        <end position="364"/>
    </location>
</feature>
<dbReference type="PANTHER" id="PTHR12400:SF21">
    <property type="entry name" value="KINASE"/>
    <property type="match status" value="1"/>
</dbReference>
<evidence type="ECO:0000256" key="2">
    <source>
        <dbReference type="ARBA" id="ARBA00022679"/>
    </source>
</evidence>
<name>A0AAW1CWD6_9HEMI</name>
<dbReference type="GO" id="GO:0005737">
    <property type="term" value="C:cytoplasm"/>
    <property type="evidence" value="ECO:0007669"/>
    <property type="project" value="TreeGrafter"/>
</dbReference>
<proteinExistence type="inferred from homology"/>
<protein>
    <recommendedName>
        <fullName evidence="4">Kinase</fullName>
        <ecNumber evidence="4">2.7.-.-</ecNumber>
    </recommendedName>
</protein>
<dbReference type="AlphaFoldDB" id="A0AAW1CWD6"/>
<dbReference type="Gene3D" id="3.30.470.160">
    <property type="entry name" value="Inositol polyphosphate kinase"/>
    <property type="match status" value="1"/>
</dbReference>